<protein>
    <submittedName>
        <fullName evidence="1">Uncharacterized protein</fullName>
    </submittedName>
</protein>
<comment type="caution">
    <text evidence="1">The sequence shown here is derived from an EMBL/GenBank/DDBJ whole genome shotgun (WGS) entry which is preliminary data.</text>
</comment>
<evidence type="ECO:0000313" key="2">
    <source>
        <dbReference type="Proteomes" id="UP001243989"/>
    </source>
</evidence>
<accession>A0AAI9ZE73</accession>
<dbReference type="AlphaFoldDB" id="A0AAI9ZE73"/>
<dbReference type="GeneID" id="85467012"/>
<keyword evidence="2" id="KW-1185">Reference proteome</keyword>
<dbReference type="EMBL" id="JAHMHQ010000041">
    <property type="protein sequence ID" value="KAK1621955.1"/>
    <property type="molecule type" value="Genomic_DNA"/>
</dbReference>
<dbReference type="Proteomes" id="UP001243989">
    <property type="component" value="Unassembled WGS sequence"/>
</dbReference>
<name>A0AAI9ZE73_9PEZI</name>
<gene>
    <name evidence="1" type="ORF">BDP81DRAFT_169667</name>
</gene>
<organism evidence="1 2">
    <name type="scientific">Colletotrichum phormii</name>
    <dbReference type="NCBI Taxonomy" id="359342"/>
    <lineage>
        <taxon>Eukaryota</taxon>
        <taxon>Fungi</taxon>
        <taxon>Dikarya</taxon>
        <taxon>Ascomycota</taxon>
        <taxon>Pezizomycotina</taxon>
        <taxon>Sordariomycetes</taxon>
        <taxon>Hypocreomycetidae</taxon>
        <taxon>Glomerellales</taxon>
        <taxon>Glomerellaceae</taxon>
        <taxon>Colletotrichum</taxon>
        <taxon>Colletotrichum acutatum species complex</taxon>
    </lineage>
</organism>
<proteinExistence type="predicted"/>
<dbReference type="RefSeq" id="XP_060437950.1">
    <property type="nucleotide sequence ID" value="XM_060582150.1"/>
</dbReference>
<evidence type="ECO:0000313" key="1">
    <source>
        <dbReference type="EMBL" id="KAK1621955.1"/>
    </source>
</evidence>
<sequence>MFLGGSRNIQHFSLINTLGSQFGICELNFHLSSCFWGSRNASLHFDASLHSGSSLYSLHFRFLGRRNSTTHIPFFYSSGKPCLNSTFLGQQKLGNSLYSTPLNSTSLSSGGRKSTFYTSYSGHSWLSFMFLGQQKLGTSLRVDNSTRLDFHVMFLVIGSLTHKYPSTSLALSCLHFTFLGQQKLNTSPGSTPLNFTSLSSGGRKAIRRTALSQISILFTSTRHFWGSRNPDT</sequence>
<reference evidence="1" key="1">
    <citation type="submission" date="2021-06" db="EMBL/GenBank/DDBJ databases">
        <title>Comparative genomics, transcriptomics and evolutionary studies reveal genomic signatures of adaptation to plant cell wall in hemibiotrophic fungi.</title>
        <authorList>
            <consortium name="DOE Joint Genome Institute"/>
            <person name="Baroncelli R."/>
            <person name="Diaz J.F."/>
            <person name="Benocci T."/>
            <person name="Peng M."/>
            <person name="Battaglia E."/>
            <person name="Haridas S."/>
            <person name="Andreopoulos W."/>
            <person name="Labutti K."/>
            <person name="Pangilinan J."/>
            <person name="Floch G.L."/>
            <person name="Makela M.R."/>
            <person name="Henrissat B."/>
            <person name="Grigoriev I.V."/>
            <person name="Crouch J.A."/>
            <person name="De Vries R.P."/>
            <person name="Sukno S.A."/>
            <person name="Thon M.R."/>
        </authorList>
    </citation>
    <scope>NUCLEOTIDE SEQUENCE</scope>
    <source>
        <strain evidence="1">CBS 102054</strain>
    </source>
</reference>